<keyword evidence="2 7" id="KW-0813">Transport</keyword>
<dbReference type="STRING" id="321339.SAMN05444340_11792"/>
<evidence type="ECO:0000256" key="1">
    <source>
        <dbReference type="ARBA" id="ARBA00004651"/>
    </source>
</evidence>
<dbReference type="InterPro" id="IPR045621">
    <property type="entry name" value="BPD_transp_1_N"/>
</dbReference>
<reference evidence="9 10" key="1">
    <citation type="submission" date="2016-10" db="EMBL/GenBank/DDBJ databases">
        <authorList>
            <person name="de Groot N.N."/>
        </authorList>
    </citation>
    <scope>NUCLEOTIDE SEQUENCE [LARGE SCALE GENOMIC DNA]</scope>
    <source>
        <strain evidence="9 10">DSM 26880</strain>
    </source>
</reference>
<gene>
    <name evidence="9" type="ORF">SAMN05444340_11792</name>
</gene>
<feature type="transmembrane region" description="Helical" evidence="7">
    <location>
        <begin position="144"/>
        <end position="164"/>
    </location>
</feature>
<dbReference type="CDD" id="cd06261">
    <property type="entry name" value="TM_PBP2"/>
    <property type="match status" value="1"/>
</dbReference>
<dbReference type="GO" id="GO:0005886">
    <property type="term" value="C:plasma membrane"/>
    <property type="evidence" value="ECO:0007669"/>
    <property type="project" value="UniProtKB-SubCell"/>
</dbReference>
<protein>
    <submittedName>
        <fullName evidence="9">Peptide/nickel transport system permease protein</fullName>
    </submittedName>
</protein>
<evidence type="ECO:0000256" key="6">
    <source>
        <dbReference type="ARBA" id="ARBA00023136"/>
    </source>
</evidence>
<organism evidence="9 10">
    <name type="scientific">Citreimonas salinaria</name>
    <dbReference type="NCBI Taxonomy" id="321339"/>
    <lineage>
        <taxon>Bacteria</taxon>
        <taxon>Pseudomonadati</taxon>
        <taxon>Pseudomonadota</taxon>
        <taxon>Alphaproteobacteria</taxon>
        <taxon>Rhodobacterales</taxon>
        <taxon>Roseobacteraceae</taxon>
        <taxon>Citreimonas</taxon>
    </lineage>
</organism>
<keyword evidence="5 7" id="KW-1133">Transmembrane helix</keyword>
<evidence type="ECO:0000256" key="3">
    <source>
        <dbReference type="ARBA" id="ARBA00022475"/>
    </source>
</evidence>
<feature type="transmembrane region" description="Helical" evidence="7">
    <location>
        <begin position="7"/>
        <end position="29"/>
    </location>
</feature>
<dbReference type="SUPFAM" id="SSF161098">
    <property type="entry name" value="MetI-like"/>
    <property type="match status" value="1"/>
</dbReference>
<keyword evidence="3" id="KW-1003">Cell membrane</keyword>
<dbReference type="GO" id="GO:0055085">
    <property type="term" value="P:transmembrane transport"/>
    <property type="evidence" value="ECO:0007669"/>
    <property type="project" value="InterPro"/>
</dbReference>
<comment type="similarity">
    <text evidence="7">Belongs to the binding-protein-dependent transport system permease family.</text>
</comment>
<dbReference type="AlphaFoldDB" id="A0A1H3MMB0"/>
<evidence type="ECO:0000256" key="4">
    <source>
        <dbReference type="ARBA" id="ARBA00022692"/>
    </source>
</evidence>
<proteinExistence type="inferred from homology"/>
<evidence type="ECO:0000256" key="2">
    <source>
        <dbReference type="ARBA" id="ARBA00022448"/>
    </source>
</evidence>
<dbReference type="PANTHER" id="PTHR43163">
    <property type="entry name" value="DIPEPTIDE TRANSPORT SYSTEM PERMEASE PROTEIN DPPB-RELATED"/>
    <property type="match status" value="1"/>
</dbReference>
<dbReference type="Proteomes" id="UP000199286">
    <property type="component" value="Unassembled WGS sequence"/>
</dbReference>
<dbReference type="EMBL" id="FNPF01000017">
    <property type="protein sequence ID" value="SDY77315.1"/>
    <property type="molecule type" value="Genomic_DNA"/>
</dbReference>
<dbReference type="PANTHER" id="PTHR43163:SF6">
    <property type="entry name" value="DIPEPTIDE TRANSPORT SYSTEM PERMEASE PROTEIN DPPB-RELATED"/>
    <property type="match status" value="1"/>
</dbReference>
<dbReference type="Pfam" id="PF19300">
    <property type="entry name" value="BPD_transp_1_N"/>
    <property type="match status" value="1"/>
</dbReference>
<dbReference type="PROSITE" id="PS50928">
    <property type="entry name" value="ABC_TM1"/>
    <property type="match status" value="1"/>
</dbReference>
<dbReference type="OrthoDB" id="7825509at2"/>
<feature type="domain" description="ABC transmembrane type-1" evidence="8">
    <location>
        <begin position="97"/>
        <end position="307"/>
    </location>
</feature>
<dbReference type="InterPro" id="IPR000515">
    <property type="entry name" value="MetI-like"/>
</dbReference>
<evidence type="ECO:0000256" key="7">
    <source>
        <dbReference type="RuleBase" id="RU363032"/>
    </source>
</evidence>
<evidence type="ECO:0000313" key="10">
    <source>
        <dbReference type="Proteomes" id="UP000199286"/>
    </source>
</evidence>
<evidence type="ECO:0000313" key="9">
    <source>
        <dbReference type="EMBL" id="SDY77315.1"/>
    </source>
</evidence>
<dbReference type="InterPro" id="IPR035906">
    <property type="entry name" value="MetI-like_sf"/>
</dbReference>
<feature type="transmembrane region" description="Helical" evidence="7">
    <location>
        <begin position="284"/>
        <end position="310"/>
    </location>
</feature>
<dbReference type="RefSeq" id="WP_089885173.1">
    <property type="nucleotide sequence ID" value="NZ_FNPF01000017.1"/>
</dbReference>
<dbReference type="Gene3D" id="1.10.3720.10">
    <property type="entry name" value="MetI-like"/>
    <property type="match status" value="1"/>
</dbReference>
<evidence type="ECO:0000256" key="5">
    <source>
        <dbReference type="ARBA" id="ARBA00022989"/>
    </source>
</evidence>
<sequence length="319" mass="34381">MNYVLRRLLMFPLVMLGVSVFVFVAIRLVPGDAITAMLGTESGLLTPAQRESLAAYFGLDQNWAVQYWRWLGGLVQGDLGLSVTYGQPVSQIIAERFPLTLELALLSMVIALLIGLPAGVFAATRAERPSDLIVRVFAMIGQSTPNFVVALLAIYVLSVGFGTLPTMGRFVPLTEDPLGNLAQLILPALALGTAFAAAVTRIARAAMLDILSEDYVRTARSKGFSQGYVIWRHALPNALIPVVTLSGVEFGYLLGGAVIVEQIFALPGVGRVVLDAILQRDYALVQGVVLFIAFNFLLVNLLVDLAYAALDPRIRYGAS</sequence>
<comment type="subcellular location">
    <subcellularLocation>
        <location evidence="1 7">Cell membrane</location>
        <topology evidence="1 7">Multi-pass membrane protein</topology>
    </subcellularLocation>
</comment>
<name>A0A1H3MMB0_9RHOB</name>
<keyword evidence="6 7" id="KW-0472">Membrane</keyword>
<keyword evidence="10" id="KW-1185">Reference proteome</keyword>
<dbReference type="Pfam" id="PF00528">
    <property type="entry name" value="BPD_transp_1"/>
    <property type="match status" value="1"/>
</dbReference>
<keyword evidence="4 7" id="KW-0812">Transmembrane</keyword>
<feature type="transmembrane region" description="Helical" evidence="7">
    <location>
        <begin position="184"/>
        <end position="203"/>
    </location>
</feature>
<accession>A0A1H3MMB0</accession>
<feature type="transmembrane region" description="Helical" evidence="7">
    <location>
        <begin position="103"/>
        <end position="123"/>
    </location>
</feature>
<evidence type="ECO:0000259" key="8">
    <source>
        <dbReference type="PROSITE" id="PS50928"/>
    </source>
</evidence>
<feature type="transmembrane region" description="Helical" evidence="7">
    <location>
        <begin position="238"/>
        <end position="264"/>
    </location>
</feature>